<feature type="region of interest" description="Disordered" evidence="1">
    <location>
        <begin position="618"/>
        <end position="970"/>
    </location>
</feature>
<evidence type="ECO:0000259" key="2">
    <source>
        <dbReference type="SMART" id="SM00484"/>
    </source>
</evidence>
<feature type="compositionally biased region" description="Low complexity" evidence="1">
    <location>
        <begin position="662"/>
        <end position="679"/>
    </location>
</feature>
<dbReference type="Pfam" id="PF00867">
    <property type="entry name" value="XPG_I"/>
    <property type="match status" value="1"/>
</dbReference>
<sequence length="970" mass="102441">MGVPGLWPLLAPTEVLPLAALPQRFGAGAEAAPRDDAAGPSGPSLFDPYHATATSSRPDSSSPPPFVLGIDVSAWIYHARASTGGANASLRLLLFRLLRLLSQPHLIPLFIFDGPLRPRAKRGSIRRVNDWGETKALKELLEALGMQWREAPGEAEAELAVLNQRGSVQGVMSDDVDALLFGARLLVRNWSSAISSAPSGGSDSSSRPSSPRKDTTAPPSSPRKQKSGGQATVAIFRSSQLSLADFKLDREGLILVALMSGGDYDAQGLVRCGVRIAIGLAAAGFGARLVAGFKRFSTAPSRSSYASSAGLPSPTMHSSWPAFRTEWLEDLRAELRSNASGFLSTRQVKLAASQAIQAFLSTPHALAVLSSYVYPLVSTAEEAAEPVNLGPVDLHALLRAIRVSLGWGEEACLRRCRSLIWEGIIVRQLEHDETTVAAPRAATSSSRPRAPAKPSRRRALHDSPTATRISDFFASASLSGAGGGSSSEPAAAEQEQEETHEQDASLSSAQKPRATLVDLHSTRQGASGLEVRVEWDVSAFVSHARRAISDSEDAWRAALAARKAAEAERAMFEDDDDSESEQGQRRVPKAVDHDATLRLWIPRELLCSSTETRAQLKTFERKRAEKEQDKADAERRKALRERQNGRAKSQSTLEAFLRPHKGAAATDAAGKTSGSSAGARRPRTPPSRRTGSVAAQASKAGPSARAPALLSSSSFDDDEPQLAAATPALSSSTALRRSSPSRVASSDEQAGQSESDSLAEAWARSPSPASQRLEDALLRRSGWPGTASSTTTSTSAAASASGATPRASARVTAPAMRAQPRPLASSNSDSDSDMSFPSLGTLHAAGSSRAQARSTTTAKTSASAARQDGRALPPPRKSPRKDAAQQSARASRADRAERDAPLSPQEASTRPSARAMAEAESGTSSSEFELVAAASTRAVNTPLAATPAQGKRAKKPRARVSQAIVLSDSD</sequence>
<dbReference type="SMART" id="SM00484">
    <property type="entry name" value="XPGI"/>
    <property type="match status" value="1"/>
</dbReference>
<feature type="compositionally biased region" description="Low complexity" evidence="1">
    <location>
        <begin position="722"/>
        <end position="741"/>
    </location>
</feature>
<dbReference type="CDD" id="cd09870">
    <property type="entry name" value="PIN_YEN1"/>
    <property type="match status" value="1"/>
</dbReference>
<reference evidence="3 4" key="1">
    <citation type="journal article" date="2018" name="Mol. Biol. Evol.">
        <title>Broad Genomic Sampling Reveals a Smut Pathogenic Ancestry of the Fungal Clade Ustilaginomycotina.</title>
        <authorList>
            <person name="Kijpornyongpan T."/>
            <person name="Mondo S.J."/>
            <person name="Barry K."/>
            <person name="Sandor L."/>
            <person name="Lee J."/>
            <person name="Lipzen A."/>
            <person name="Pangilinan J."/>
            <person name="LaButti K."/>
            <person name="Hainaut M."/>
            <person name="Henrissat B."/>
            <person name="Grigoriev I.V."/>
            <person name="Spatafora J.W."/>
            <person name="Aime M.C."/>
        </authorList>
    </citation>
    <scope>NUCLEOTIDE SEQUENCE [LARGE SCALE GENOMIC DNA]</scope>
    <source>
        <strain evidence="3 4">MCA 4186</strain>
    </source>
</reference>
<feature type="compositionally biased region" description="Low complexity" evidence="1">
    <location>
        <begin position="784"/>
        <end position="810"/>
    </location>
</feature>
<dbReference type="GO" id="GO:0017108">
    <property type="term" value="F:5'-flap endonuclease activity"/>
    <property type="evidence" value="ECO:0007669"/>
    <property type="project" value="TreeGrafter"/>
</dbReference>
<gene>
    <name evidence="3" type="ORF">FA09DRAFT_346554</name>
</gene>
<dbReference type="GO" id="GO:0006281">
    <property type="term" value="P:DNA repair"/>
    <property type="evidence" value="ECO:0007669"/>
    <property type="project" value="UniProtKB-ARBA"/>
</dbReference>
<feature type="compositionally biased region" description="Low complexity" evidence="1">
    <location>
        <begin position="700"/>
        <end position="714"/>
    </location>
</feature>
<evidence type="ECO:0000313" key="3">
    <source>
        <dbReference type="EMBL" id="PWN96967.1"/>
    </source>
</evidence>
<feature type="compositionally biased region" description="Low complexity" evidence="1">
    <location>
        <begin position="194"/>
        <end position="209"/>
    </location>
</feature>
<dbReference type="PANTHER" id="PTHR11081:SF75">
    <property type="entry name" value="ENDONUCLEASE, PUTATIVE (AFU_ORTHOLOGUE AFUA_3G13260)-RELATED"/>
    <property type="match status" value="1"/>
</dbReference>
<feature type="compositionally biased region" description="Basic and acidic residues" evidence="1">
    <location>
        <begin position="618"/>
        <end position="644"/>
    </location>
</feature>
<dbReference type="InterPro" id="IPR036279">
    <property type="entry name" value="5-3_exonuclease_C_sf"/>
</dbReference>
<dbReference type="PANTHER" id="PTHR11081">
    <property type="entry name" value="FLAP ENDONUCLEASE FAMILY MEMBER"/>
    <property type="match status" value="1"/>
</dbReference>
<feature type="compositionally biased region" description="Low complexity" evidence="1">
    <location>
        <begin position="825"/>
        <end position="866"/>
    </location>
</feature>
<feature type="region of interest" description="Disordered" evidence="1">
    <location>
        <begin position="435"/>
        <end position="462"/>
    </location>
</feature>
<accession>A0A316Z5B0</accession>
<feature type="region of interest" description="Disordered" evidence="1">
    <location>
        <begin position="570"/>
        <end position="590"/>
    </location>
</feature>
<dbReference type="EMBL" id="KZ819297">
    <property type="protein sequence ID" value="PWN96967.1"/>
    <property type="molecule type" value="Genomic_DNA"/>
</dbReference>
<evidence type="ECO:0000256" key="1">
    <source>
        <dbReference type="SAM" id="MobiDB-lite"/>
    </source>
</evidence>
<feature type="domain" description="XPG-I" evidence="2">
    <location>
        <begin position="142"/>
        <end position="203"/>
    </location>
</feature>
<dbReference type="InterPro" id="IPR029060">
    <property type="entry name" value="PIN-like_dom_sf"/>
</dbReference>
<feature type="compositionally biased region" description="Low complexity" evidence="1">
    <location>
        <begin position="437"/>
        <end position="453"/>
    </location>
</feature>
<feature type="region of interest" description="Disordered" evidence="1">
    <location>
        <begin position="194"/>
        <end position="230"/>
    </location>
</feature>
<proteinExistence type="predicted"/>
<dbReference type="InterPro" id="IPR006084">
    <property type="entry name" value="XPG/Rad2"/>
</dbReference>
<dbReference type="GeneID" id="37272302"/>
<organism evidence="3 4">
    <name type="scientific">Tilletiopsis washingtonensis</name>
    <dbReference type="NCBI Taxonomy" id="58919"/>
    <lineage>
        <taxon>Eukaryota</taxon>
        <taxon>Fungi</taxon>
        <taxon>Dikarya</taxon>
        <taxon>Basidiomycota</taxon>
        <taxon>Ustilaginomycotina</taxon>
        <taxon>Exobasidiomycetes</taxon>
        <taxon>Entylomatales</taxon>
        <taxon>Entylomatales incertae sedis</taxon>
        <taxon>Tilletiopsis</taxon>
    </lineage>
</organism>
<feature type="compositionally biased region" description="Polar residues" evidence="1">
    <location>
        <begin position="742"/>
        <end position="756"/>
    </location>
</feature>
<dbReference type="Proteomes" id="UP000245946">
    <property type="component" value="Unassembled WGS sequence"/>
</dbReference>
<feature type="region of interest" description="Disordered" evidence="1">
    <location>
        <begin position="29"/>
        <end position="62"/>
    </location>
</feature>
<dbReference type="SUPFAM" id="SSF88723">
    <property type="entry name" value="PIN domain-like"/>
    <property type="match status" value="1"/>
</dbReference>
<feature type="region of interest" description="Disordered" evidence="1">
    <location>
        <begin position="479"/>
        <end position="512"/>
    </location>
</feature>
<name>A0A316Z5B0_9BASI</name>
<evidence type="ECO:0000313" key="4">
    <source>
        <dbReference type="Proteomes" id="UP000245946"/>
    </source>
</evidence>
<dbReference type="OrthoDB" id="2959108at2759"/>
<dbReference type="SUPFAM" id="SSF47807">
    <property type="entry name" value="5' to 3' exonuclease, C-terminal subdomain"/>
    <property type="match status" value="1"/>
</dbReference>
<dbReference type="STRING" id="58919.A0A316Z5B0"/>
<protein>
    <recommendedName>
        <fullName evidence="2">XPG-I domain-containing protein</fullName>
    </recommendedName>
</protein>
<keyword evidence="4" id="KW-1185">Reference proteome</keyword>
<dbReference type="Gene3D" id="3.40.50.1010">
    <property type="entry name" value="5'-nuclease"/>
    <property type="match status" value="2"/>
</dbReference>
<dbReference type="RefSeq" id="XP_025597246.1">
    <property type="nucleotide sequence ID" value="XM_025744758.1"/>
</dbReference>
<dbReference type="AlphaFoldDB" id="A0A316Z5B0"/>
<feature type="compositionally biased region" description="Basic and acidic residues" evidence="1">
    <location>
        <begin position="891"/>
        <end position="900"/>
    </location>
</feature>
<dbReference type="InterPro" id="IPR006086">
    <property type="entry name" value="XPG-I_dom"/>
</dbReference>
<dbReference type="PRINTS" id="PR00853">
    <property type="entry name" value="XPGRADSUPER"/>
</dbReference>